<sequence length="433" mass="49303">MRRIHSLIAMVLMCSLFLFIYYSSLSQPQAQFHRPLTGVSANTISAGHSDFVKNGEKYSIKNDGKMDVLTHVPGSIPGVPQEGFALSASFRESIPQNPAYWNRLLHFQLKQMDNKQSPAGPEGRNWSNCENSAEQLRTNIHDFSQYPELHKIFIRGMDCRDPPILIDQPEKCRSNGGKTFLLFAIKSTPRNFEQRQTVRETWGREAVYSGWVKVRTVFLLGTTTQDDPNLSRLLAFEGRLYGDLLQWNFQDSFFNLTLKEHAFYRWALARCPNVSFIFKGDDDVFANTKAILAYLQSLEPDKASKLYLGQALISASPLRDSKSKYYIPESFYEGGYPAYTGGGGYLFSGSLIGQLYGVTVLLPFFPIDDVYTGMCFSALGIVPEKHDGFQTFDIREQDRANVCVHRNLLLVHKRSPREIMQLWRDIKNPLLLC</sequence>
<evidence type="ECO:0000313" key="1">
    <source>
        <dbReference type="EMBL" id="KAJ7990135.1"/>
    </source>
</evidence>
<name>A0ACC2FFT9_DALPE</name>
<dbReference type="Proteomes" id="UP001157502">
    <property type="component" value="Chromosome 28"/>
</dbReference>
<dbReference type="EMBL" id="CM055755">
    <property type="protein sequence ID" value="KAJ7990135.1"/>
    <property type="molecule type" value="Genomic_DNA"/>
</dbReference>
<proteinExistence type="predicted"/>
<reference evidence="1" key="1">
    <citation type="submission" date="2021-05" db="EMBL/GenBank/DDBJ databases">
        <authorList>
            <person name="Pan Q."/>
            <person name="Jouanno E."/>
            <person name="Zahm M."/>
            <person name="Klopp C."/>
            <person name="Cabau C."/>
            <person name="Louis A."/>
            <person name="Berthelot C."/>
            <person name="Parey E."/>
            <person name="Roest Crollius H."/>
            <person name="Montfort J."/>
            <person name="Robinson-Rechavi M."/>
            <person name="Bouchez O."/>
            <person name="Lampietro C."/>
            <person name="Lopez Roques C."/>
            <person name="Donnadieu C."/>
            <person name="Postlethwait J."/>
            <person name="Bobe J."/>
            <person name="Dillon D."/>
            <person name="Chandos A."/>
            <person name="von Hippel F."/>
            <person name="Guiguen Y."/>
        </authorList>
    </citation>
    <scope>NUCLEOTIDE SEQUENCE</scope>
    <source>
        <strain evidence="1">YG-Jan2019</strain>
    </source>
</reference>
<keyword evidence="2" id="KW-1185">Reference proteome</keyword>
<comment type="caution">
    <text evidence="1">The sequence shown here is derived from an EMBL/GenBank/DDBJ whole genome shotgun (WGS) entry which is preliminary data.</text>
</comment>
<organism evidence="1 2">
    <name type="scientific">Dallia pectoralis</name>
    <name type="common">Alaska blackfish</name>
    <dbReference type="NCBI Taxonomy" id="75939"/>
    <lineage>
        <taxon>Eukaryota</taxon>
        <taxon>Metazoa</taxon>
        <taxon>Chordata</taxon>
        <taxon>Craniata</taxon>
        <taxon>Vertebrata</taxon>
        <taxon>Euteleostomi</taxon>
        <taxon>Actinopterygii</taxon>
        <taxon>Neopterygii</taxon>
        <taxon>Teleostei</taxon>
        <taxon>Protacanthopterygii</taxon>
        <taxon>Esociformes</taxon>
        <taxon>Umbridae</taxon>
        <taxon>Dallia</taxon>
    </lineage>
</organism>
<accession>A0ACC2FFT9</accession>
<gene>
    <name evidence="1" type="ORF">DPEC_G00297190</name>
</gene>
<protein>
    <submittedName>
        <fullName evidence="1">Uncharacterized protein</fullName>
    </submittedName>
</protein>
<evidence type="ECO:0000313" key="2">
    <source>
        <dbReference type="Proteomes" id="UP001157502"/>
    </source>
</evidence>